<dbReference type="GO" id="GO:0006641">
    <property type="term" value="P:triglyceride metabolic process"/>
    <property type="evidence" value="ECO:0007669"/>
    <property type="project" value="TreeGrafter"/>
</dbReference>
<evidence type="ECO:0000313" key="12">
    <source>
        <dbReference type="Proteomes" id="UP000475862"/>
    </source>
</evidence>
<organism evidence="11 12">
    <name type="scientific">Aphis glycines</name>
    <name type="common">Soybean aphid</name>
    <dbReference type="NCBI Taxonomy" id="307491"/>
    <lineage>
        <taxon>Eukaryota</taxon>
        <taxon>Metazoa</taxon>
        <taxon>Ecdysozoa</taxon>
        <taxon>Arthropoda</taxon>
        <taxon>Hexapoda</taxon>
        <taxon>Insecta</taxon>
        <taxon>Pterygota</taxon>
        <taxon>Neoptera</taxon>
        <taxon>Paraneoptera</taxon>
        <taxon>Hemiptera</taxon>
        <taxon>Sternorrhyncha</taxon>
        <taxon>Aphidomorpha</taxon>
        <taxon>Aphidoidea</taxon>
        <taxon>Aphididae</taxon>
        <taxon>Aphidini</taxon>
        <taxon>Aphis</taxon>
        <taxon>Aphis</taxon>
    </lineage>
</organism>
<reference evidence="11 12" key="1">
    <citation type="submission" date="2019-08" db="EMBL/GenBank/DDBJ databases">
        <title>The genome of the soybean aphid Biotype 1, its phylome, world population structure and adaptation to the North American continent.</title>
        <authorList>
            <person name="Giordano R."/>
            <person name="Donthu R.K."/>
            <person name="Hernandez A.G."/>
            <person name="Wright C.L."/>
            <person name="Zimin A.V."/>
        </authorList>
    </citation>
    <scope>NUCLEOTIDE SEQUENCE [LARGE SCALE GENOMIC DNA]</scope>
    <source>
        <tissue evidence="11">Whole aphids</tissue>
    </source>
</reference>
<gene>
    <name evidence="11" type="ORF">AGLY_003179</name>
</gene>
<keyword evidence="4" id="KW-0808">Transferase</keyword>
<accession>A0A6G0U2C8</accession>
<evidence type="ECO:0000259" key="10">
    <source>
        <dbReference type="Pfam" id="PF02782"/>
    </source>
</evidence>
<keyword evidence="12" id="KW-1185">Reference proteome</keyword>
<dbReference type="InterPro" id="IPR018483">
    <property type="entry name" value="Carb_kinase_FGGY_CS"/>
</dbReference>
<evidence type="ECO:0000256" key="7">
    <source>
        <dbReference type="ARBA" id="ARBA00022840"/>
    </source>
</evidence>
<evidence type="ECO:0000256" key="8">
    <source>
        <dbReference type="ARBA" id="ARBA00043149"/>
    </source>
</evidence>
<comment type="similarity">
    <text evidence="2">Belongs to the FGGY kinase family.</text>
</comment>
<dbReference type="PROSITE" id="PS00933">
    <property type="entry name" value="FGGY_KINASES_1"/>
    <property type="match status" value="1"/>
</dbReference>
<dbReference type="EMBL" id="VYZN01000009">
    <property type="protein sequence ID" value="KAE9543268.1"/>
    <property type="molecule type" value="Genomic_DNA"/>
</dbReference>
<dbReference type="Gene3D" id="3.30.420.40">
    <property type="match status" value="2"/>
</dbReference>
<evidence type="ECO:0000313" key="11">
    <source>
        <dbReference type="EMBL" id="KAE9543268.1"/>
    </source>
</evidence>
<dbReference type="Proteomes" id="UP000475862">
    <property type="component" value="Unassembled WGS sequence"/>
</dbReference>
<protein>
    <recommendedName>
        <fullName evidence="3">glycerol kinase</fullName>
        <ecNumber evidence="3">2.7.1.30</ecNumber>
    </recommendedName>
    <alternativeName>
        <fullName evidence="8">ATP:glycerol 3-phosphotransferase</fullName>
    </alternativeName>
</protein>
<dbReference type="PANTHER" id="PTHR10196">
    <property type="entry name" value="SUGAR KINASE"/>
    <property type="match status" value="1"/>
</dbReference>
<dbReference type="InterPro" id="IPR018484">
    <property type="entry name" value="FGGY_N"/>
</dbReference>
<feature type="domain" description="Carbohydrate kinase FGGY N-terminal" evidence="9">
    <location>
        <begin position="41"/>
        <end position="270"/>
    </location>
</feature>
<comment type="pathway">
    <text evidence="1">Polyol metabolism; glycerol degradation via glycerol kinase pathway; sn-glycerol 3-phosphate from glycerol: step 1/1.</text>
</comment>
<name>A0A6G0U2C8_APHGL</name>
<comment type="caution">
    <text evidence="11">The sequence shown here is derived from an EMBL/GenBank/DDBJ whole genome shotgun (WGS) entry which is preliminary data.</text>
</comment>
<dbReference type="GO" id="GO:0004370">
    <property type="term" value="F:glycerol kinase activity"/>
    <property type="evidence" value="ECO:0007669"/>
    <property type="project" value="UniProtKB-EC"/>
</dbReference>
<dbReference type="GO" id="GO:0005739">
    <property type="term" value="C:mitochondrion"/>
    <property type="evidence" value="ECO:0007669"/>
    <property type="project" value="TreeGrafter"/>
</dbReference>
<sequence>MNISRLYNVFNAEKAKESLVGTIVVNTNEVGFYTFKANCSDVVKSHHLAIKDVETSRAGWSEQDPMVILSTVQECISNTTTPGGMVMGLRVVTVGIANQRGSVVAWNKRTGDPLSNVILWSDNRTATMVDEYLKTNDKYRYQKVCGLPFSPYFSAFKIKWLLNNVGKVMSAYRVGDCYFGTIDTWLLWNMTGGKNGGVFVTDCSNASYTFLMNINTLEWDTRLLKLFGISAKSLATIKTSSEVYGNISGGYLDKTPISCIIGNCQAALIGQKCFRRGLTKGTLDKNGSIFTITGENKVFSRNGLVTTIAYRLDSRPIFALEGPIASVGHTIEWVKECLNVRENECLAVKKKDEFQNQVYLVPAFNGLYAPHWRHEARSILVGANEYTINNDILKAANESVCFQVQDIVEALNDDLKMSIDKIRIDGDLSDNTMVMQCLSDITNSKIEIAMYKNMSALGAAMAAGYAPEINVWNALCMPEDNGEIYSPKITAEERKNRIFDWKRAMRRSYDWIGHKNKSNYFGTMLSITSGVILLGAPIDKIQIDGDLLDYTLNMQFQSDVTNSQIEIVLFKNISTLGATTAAGYTPEINVWNTLCMSRLWCNL</sequence>
<evidence type="ECO:0000256" key="5">
    <source>
        <dbReference type="ARBA" id="ARBA00022741"/>
    </source>
</evidence>
<proteinExistence type="inferred from homology"/>
<evidence type="ECO:0000256" key="3">
    <source>
        <dbReference type="ARBA" id="ARBA00012099"/>
    </source>
</evidence>
<keyword evidence="7" id="KW-0067">ATP-binding</keyword>
<dbReference type="GO" id="GO:0046167">
    <property type="term" value="P:glycerol-3-phosphate biosynthetic process"/>
    <property type="evidence" value="ECO:0007669"/>
    <property type="project" value="TreeGrafter"/>
</dbReference>
<keyword evidence="5" id="KW-0547">Nucleotide-binding</keyword>
<dbReference type="PANTHER" id="PTHR10196:SF69">
    <property type="entry name" value="GLYCEROL KINASE"/>
    <property type="match status" value="1"/>
</dbReference>
<evidence type="ECO:0000259" key="9">
    <source>
        <dbReference type="Pfam" id="PF00370"/>
    </source>
</evidence>
<dbReference type="EC" id="2.7.1.30" evidence="3"/>
<dbReference type="Pfam" id="PF00370">
    <property type="entry name" value="FGGY_N"/>
    <property type="match status" value="1"/>
</dbReference>
<keyword evidence="6" id="KW-0418">Kinase</keyword>
<dbReference type="Pfam" id="PF02782">
    <property type="entry name" value="FGGY_C"/>
    <property type="match status" value="1"/>
</dbReference>
<dbReference type="UniPathway" id="UPA00618">
    <property type="reaction ID" value="UER00672"/>
</dbReference>
<dbReference type="InterPro" id="IPR043129">
    <property type="entry name" value="ATPase_NBD"/>
</dbReference>
<feature type="domain" description="Carbohydrate kinase FGGY C-terminal" evidence="10">
    <location>
        <begin position="288"/>
        <end position="466"/>
    </location>
</feature>
<evidence type="ECO:0000256" key="6">
    <source>
        <dbReference type="ARBA" id="ARBA00022777"/>
    </source>
</evidence>
<dbReference type="SUPFAM" id="SSF53067">
    <property type="entry name" value="Actin-like ATPase domain"/>
    <property type="match status" value="2"/>
</dbReference>
<evidence type="ECO:0000256" key="2">
    <source>
        <dbReference type="ARBA" id="ARBA00009156"/>
    </source>
</evidence>
<dbReference type="GO" id="GO:0019563">
    <property type="term" value="P:glycerol catabolic process"/>
    <property type="evidence" value="ECO:0007669"/>
    <property type="project" value="UniProtKB-UniPathway"/>
</dbReference>
<dbReference type="AlphaFoldDB" id="A0A6G0U2C8"/>
<dbReference type="InterPro" id="IPR018485">
    <property type="entry name" value="FGGY_C"/>
</dbReference>
<evidence type="ECO:0000256" key="4">
    <source>
        <dbReference type="ARBA" id="ARBA00022679"/>
    </source>
</evidence>
<dbReference type="GO" id="GO:0005524">
    <property type="term" value="F:ATP binding"/>
    <property type="evidence" value="ECO:0007669"/>
    <property type="project" value="UniProtKB-KW"/>
</dbReference>
<evidence type="ECO:0000256" key="1">
    <source>
        <dbReference type="ARBA" id="ARBA00005190"/>
    </source>
</evidence>
<dbReference type="OrthoDB" id="5422795at2759"/>